<protein>
    <recommendedName>
        <fullName evidence="4">Beta-barrel porin 2</fullName>
    </recommendedName>
</protein>
<comment type="caution">
    <text evidence="2">The sequence shown here is derived from an EMBL/GenBank/DDBJ whole genome shotgun (WGS) entry which is preliminary data.</text>
</comment>
<evidence type="ECO:0008006" key="4">
    <source>
        <dbReference type="Google" id="ProtNLM"/>
    </source>
</evidence>
<dbReference type="OrthoDB" id="6380601at2"/>
<keyword evidence="1" id="KW-0732">Signal</keyword>
<dbReference type="Pfam" id="PF10082">
    <property type="entry name" value="BBP2_2"/>
    <property type="match status" value="1"/>
</dbReference>
<dbReference type="EMBL" id="JWLW01000023">
    <property type="protein sequence ID" value="KHT50772.1"/>
    <property type="molecule type" value="Genomic_DNA"/>
</dbReference>
<feature type="chain" id="PRO_5002083638" description="Beta-barrel porin 2" evidence="1">
    <location>
        <begin position="40"/>
        <end position="339"/>
    </location>
</feature>
<dbReference type="AlphaFoldDB" id="A0A0B3YCD7"/>
<evidence type="ECO:0000313" key="3">
    <source>
        <dbReference type="Proteomes" id="UP000031197"/>
    </source>
</evidence>
<sequence>MNTQILQHSSTTNNLIRGGRKRLSLSVAAVLLGSSAAYADSGSHSHNDEDANHTNAKHQTISFSGSGYLGYRSDSNVSVSELDTNSGVADGAVQSEAQLKVLVKPTAKWENVLSVSQTNTNYQTLSEFDLRLTTLSASTSYAFEFAKLGAHYYHASAELDGRDFLTYQQSGLSVGKLLGQRTYLRVSSDLIDKQFENTPEGAPIRDSEAAAVRSDLFYFFEGEDFFQIALKYQNEDAQNNVFDYTGIGMDLAYTYPLAVFSKPLKLTVAYQLDVRDYASEQDGGIGREDDRHVVEMSADYAIHNNVDIKLSTQYGDFASSVDGANYQETIAELGINVHF</sequence>
<dbReference type="InterPro" id="IPR018759">
    <property type="entry name" value="BBP2_2"/>
</dbReference>
<reference evidence="2 3" key="1">
    <citation type="submission" date="2014-12" db="EMBL/GenBank/DDBJ databases">
        <title>Genome sequencing of Alteromonas marina AD001.</title>
        <authorList>
            <person name="Adrian T.G.S."/>
            <person name="Chan K.G."/>
        </authorList>
    </citation>
    <scope>NUCLEOTIDE SEQUENCE [LARGE SCALE GENOMIC DNA]</scope>
    <source>
        <strain evidence="2 3">AD001</strain>
    </source>
</reference>
<keyword evidence="3" id="KW-1185">Reference proteome</keyword>
<evidence type="ECO:0000313" key="2">
    <source>
        <dbReference type="EMBL" id="KHT50772.1"/>
    </source>
</evidence>
<gene>
    <name evidence="2" type="ORF">RJ41_13415</name>
</gene>
<name>A0A0B3YCD7_9ALTE</name>
<evidence type="ECO:0000256" key="1">
    <source>
        <dbReference type="SAM" id="SignalP"/>
    </source>
</evidence>
<organism evidence="2 3">
    <name type="scientific">Alteromonas marina</name>
    <dbReference type="NCBI Taxonomy" id="203795"/>
    <lineage>
        <taxon>Bacteria</taxon>
        <taxon>Pseudomonadati</taxon>
        <taxon>Pseudomonadota</taxon>
        <taxon>Gammaproteobacteria</taxon>
        <taxon>Alteromonadales</taxon>
        <taxon>Alteromonadaceae</taxon>
        <taxon>Alteromonas/Salinimonas group</taxon>
        <taxon>Alteromonas</taxon>
    </lineage>
</organism>
<feature type="signal peptide" evidence="1">
    <location>
        <begin position="1"/>
        <end position="39"/>
    </location>
</feature>
<proteinExistence type="predicted"/>
<dbReference type="RefSeq" id="WP_039221665.1">
    <property type="nucleotide sequence ID" value="NZ_JWLW01000023.1"/>
</dbReference>
<dbReference type="Proteomes" id="UP000031197">
    <property type="component" value="Unassembled WGS sequence"/>
</dbReference>
<accession>A0A0B3YCD7</accession>